<proteinExistence type="predicted"/>
<protein>
    <recommendedName>
        <fullName evidence="1">HTH cro/C1-type domain-containing protein</fullName>
    </recommendedName>
</protein>
<dbReference type="GO" id="GO:0003677">
    <property type="term" value="F:DNA binding"/>
    <property type="evidence" value="ECO:0007669"/>
    <property type="project" value="InterPro"/>
</dbReference>
<dbReference type="SUPFAM" id="SSF47413">
    <property type="entry name" value="lambda repressor-like DNA-binding domains"/>
    <property type="match status" value="1"/>
</dbReference>
<name>A0A511XJP6_9PROT</name>
<dbReference type="Proteomes" id="UP000321746">
    <property type="component" value="Unassembled WGS sequence"/>
</dbReference>
<keyword evidence="3" id="KW-1185">Reference proteome</keyword>
<organism evidence="2 3">
    <name type="scientific">Acetobacter oeni</name>
    <dbReference type="NCBI Taxonomy" id="304077"/>
    <lineage>
        <taxon>Bacteria</taxon>
        <taxon>Pseudomonadati</taxon>
        <taxon>Pseudomonadota</taxon>
        <taxon>Alphaproteobacteria</taxon>
        <taxon>Acetobacterales</taxon>
        <taxon>Acetobacteraceae</taxon>
        <taxon>Acetobacter</taxon>
    </lineage>
</organism>
<dbReference type="AlphaFoldDB" id="A0A511XJP6"/>
<evidence type="ECO:0000313" key="2">
    <source>
        <dbReference type="EMBL" id="GEN63175.1"/>
    </source>
</evidence>
<feature type="domain" description="HTH cro/C1-type" evidence="1">
    <location>
        <begin position="32"/>
        <end position="92"/>
    </location>
</feature>
<dbReference type="Gene3D" id="1.10.260.40">
    <property type="entry name" value="lambda repressor-like DNA-binding domains"/>
    <property type="match status" value="1"/>
</dbReference>
<accession>A0A511XJP6</accession>
<reference evidence="2 3" key="1">
    <citation type="submission" date="2019-07" db="EMBL/GenBank/DDBJ databases">
        <title>Whole genome shotgun sequence of Acetobacter oeni NBRC 105207.</title>
        <authorList>
            <person name="Hosoyama A."/>
            <person name="Uohara A."/>
            <person name="Ohji S."/>
            <person name="Ichikawa N."/>
        </authorList>
    </citation>
    <scope>NUCLEOTIDE SEQUENCE [LARGE SCALE GENOMIC DNA]</scope>
    <source>
        <strain evidence="2 3">NBRC 105207</strain>
    </source>
</reference>
<dbReference type="CDD" id="cd00093">
    <property type="entry name" value="HTH_XRE"/>
    <property type="match status" value="1"/>
</dbReference>
<dbReference type="InterPro" id="IPR010982">
    <property type="entry name" value="Lambda_DNA-bd_dom_sf"/>
</dbReference>
<gene>
    <name evidence="2" type="ORF">AOE01nite_13990</name>
</gene>
<dbReference type="SMART" id="SM00530">
    <property type="entry name" value="HTH_XRE"/>
    <property type="match status" value="1"/>
</dbReference>
<comment type="caution">
    <text evidence="2">The sequence shown here is derived from an EMBL/GenBank/DDBJ whole genome shotgun (WGS) entry which is preliminary data.</text>
</comment>
<dbReference type="EMBL" id="BJYG01000017">
    <property type="protein sequence ID" value="GEN63175.1"/>
    <property type="molecule type" value="Genomic_DNA"/>
</dbReference>
<dbReference type="OrthoDB" id="7270142at2"/>
<dbReference type="InterPro" id="IPR001387">
    <property type="entry name" value="Cro/C1-type_HTH"/>
</dbReference>
<dbReference type="Pfam" id="PF01381">
    <property type="entry name" value="HTH_3"/>
    <property type="match status" value="1"/>
</dbReference>
<evidence type="ECO:0000259" key="1">
    <source>
        <dbReference type="PROSITE" id="PS50943"/>
    </source>
</evidence>
<evidence type="ECO:0000313" key="3">
    <source>
        <dbReference type="Proteomes" id="UP000321746"/>
    </source>
</evidence>
<sequence>MRKHFVCHINTRKFRACHSPPMYDRQIMADRLREARLKKAADMGVKLTQEDVAAATNVSRSHVANAEGAKTGISLDAAYALAQFYDVSLDYLTGLSIAPLQSPGGVFQNPEERTLIRSWRAMDEAERVALAIVIDRLGAKASPSDAA</sequence>
<dbReference type="PROSITE" id="PS50943">
    <property type="entry name" value="HTH_CROC1"/>
    <property type="match status" value="1"/>
</dbReference>